<sequence length="868" mass="96721">MEQWSLLLFLFVAIFGFFVEVDAKPRRVLFDTDVNSDDIYALIYFLKQNRSEIDIEAISISANAFSNAGHAVNHIYDVLHMMGRDDIPVGVGGEGGILPNGTILADVGGYLPLIEQDMSTTGNCRYRQAIYRGEGGLLSVDTNYGLRRKFLPVGDRHYVPLRQPTAQNVMIDAISAGLITVFLSGSHTNLAIFLMTHPHLKQNIEHIYAMGGGVRSKSPFGCCPEDSAASCQPSQFCGDTGNLYTGQASNPFAEFNIFTDPFAAYQVFHSGIPLTLIPLDATNTIPINKDFFTAFQQHRSTYEAEYCFQMLNIIRDTWFDNSFYESYFMWDSFAAGVAVSSMKNEHCEDENEFAEMEYMNLTVVTSNKPHGLYDGSNPFFDGRATPKFGLQKNGVHSGHVQTELHDPFCRVDGIEKGICQDGYTKEEDGAGVRVLVATKAKLNPDKQSILDRKFYVSFLNVLNQPQQSAQFNRTSQLPYHQEVLRKPSYKHKVFGKPVVFDMDMSVGDLVALIYLLKVPVEEINIKGILVNGNGWANAATIDIVYDVLHMMGRDDIPVGLGSFTALGTPLLSCDYVKAIPHGSGGLIDSDTLFGLARKLPRSPRSMQFSQISLLGFRYTVEDDRQPSAMEVWQMISRSIDQNNTINILTNGPLTNIANIILTDENASSVIQRIYIVGGHISEDQEKGNVFTNPSNEYAEFNMFLDPLAAKIVIEFELDVTLIPLDAQRKVTSFGLILRHLQQKLKTSESVFVHHLFSRLHNLQKRHKAYNHMDIFLGEILGAVFMVASDHLNPIIKAKPVNVLAGNINTDGQIVVNEGQGKIINALESLDSEAYYNNFAKLLGEKKQSAVIGSFADQKRMRRMPPNPS</sequence>
<keyword evidence="1" id="KW-0378">Hydrolase</keyword>
<gene>
    <name evidence="1" type="ORF">IHE45_06G017700</name>
</gene>
<name>A0ACB7VVH5_DIOAL</name>
<organism evidence="1 2">
    <name type="scientific">Dioscorea alata</name>
    <name type="common">Purple yam</name>
    <dbReference type="NCBI Taxonomy" id="55571"/>
    <lineage>
        <taxon>Eukaryota</taxon>
        <taxon>Viridiplantae</taxon>
        <taxon>Streptophyta</taxon>
        <taxon>Embryophyta</taxon>
        <taxon>Tracheophyta</taxon>
        <taxon>Spermatophyta</taxon>
        <taxon>Magnoliopsida</taxon>
        <taxon>Liliopsida</taxon>
        <taxon>Dioscoreales</taxon>
        <taxon>Dioscoreaceae</taxon>
        <taxon>Dioscorea</taxon>
    </lineage>
</organism>
<protein>
    <submittedName>
        <fullName evidence="1">Inosine/uridine-preferring nucleoside hydrolase protein</fullName>
    </submittedName>
</protein>
<keyword evidence="2" id="KW-1185">Reference proteome</keyword>
<accession>A0ACB7VVH5</accession>
<dbReference type="Proteomes" id="UP000827976">
    <property type="component" value="Chromosome 6"/>
</dbReference>
<evidence type="ECO:0000313" key="1">
    <source>
        <dbReference type="EMBL" id="KAH7678749.1"/>
    </source>
</evidence>
<evidence type="ECO:0000313" key="2">
    <source>
        <dbReference type="Proteomes" id="UP000827976"/>
    </source>
</evidence>
<dbReference type="EMBL" id="CM037016">
    <property type="protein sequence ID" value="KAH7678749.1"/>
    <property type="molecule type" value="Genomic_DNA"/>
</dbReference>
<comment type="caution">
    <text evidence="1">The sequence shown here is derived from an EMBL/GenBank/DDBJ whole genome shotgun (WGS) entry which is preliminary data.</text>
</comment>
<reference evidence="2" key="1">
    <citation type="journal article" date="2022" name="Nat. Commun.">
        <title>Chromosome evolution and the genetic basis of agronomically important traits in greater yam.</title>
        <authorList>
            <person name="Bredeson J.V."/>
            <person name="Lyons J.B."/>
            <person name="Oniyinde I.O."/>
            <person name="Okereke N.R."/>
            <person name="Kolade O."/>
            <person name="Nnabue I."/>
            <person name="Nwadili C.O."/>
            <person name="Hribova E."/>
            <person name="Parker M."/>
            <person name="Nwogha J."/>
            <person name="Shu S."/>
            <person name="Carlson J."/>
            <person name="Kariba R."/>
            <person name="Muthemba S."/>
            <person name="Knop K."/>
            <person name="Barton G.J."/>
            <person name="Sherwood A.V."/>
            <person name="Lopez-Montes A."/>
            <person name="Asiedu R."/>
            <person name="Jamnadass R."/>
            <person name="Muchugi A."/>
            <person name="Goodstein D."/>
            <person name="Egesi C.N."/>
            <person name="Featherston J."/>
            <person name="Asfaw A."/>
            <person name="Simpson G.G."/>
            <person name="Dolezel J."/>
            <person name="Hendre P.S."/>
            <person name="Van Deynze A."/>
            <person name="Kumar P.L."/>
            <person name="Obidiegwu J.E."/>
            <person name="Bhattacharjee R."/>
            <person name="Rokhsar D.S."/>
        </authorList>
    </citation>
    <scope>NUCLEOTIDE SEQUENCE [LARGE SCALE GENOMIC DNA]</scope>
    <source>
        <strain evidence="2">cv. TDa95/00328</strain>
    </source>
</reference>
<proteinExistence type="predicted"/>